<dbReference type="SMART" id="SM00944">
    <property type="entry name" value="Pro-kuma_activ"/>
    <property type="match status" value="1"/>
</dbReference>
<feature type="domain" description="Peptidase S53" evidence="16">
    <location>
        <begin position="261"/>
        <end position="676"/>
    </location>
</feature>
<keyword evidence="6 15" id="KW-0645">Protease</keyword>
<protein>
    <recommendedName>
        <fullName evidence="4">tripeptidyl-peptidase II</fullName>
        <ecNumber evidence="4">3.4.14.10</ecNumber>
    </recommendedName>
</protein>
<dbReference type="EMBL" id="KV748617">
    <property type="protein sequence ID" value="OCL14104.1"/>
    <property type="molecule type" value="Genomic_DNA"/>
</dbReference>
<evidence type="ECO:0000256" key="8">
    <source>
        <dbReference type="ARBA" id="ARBA00022729"/>
    </source>
</evidence>
<evidence type="ECO:0000259" key="16">
    <source>
        <dbReference type="PROSITE" id="PS51695"/>
    </source>
</evidence>
<feature type="binding site" evidence="15">
    <location>
        <position position="656"/>
    </location>
    <ligand>
        <name>Ca(2+)</name>
        <dbReference type="ChEBI" id="CHEBI:29108"/>
    </ligand>
</feature>
<reference evidence="17 18" key="1">
    <citation type="journal article" date="2016" name="Nat. Commun.">
        <title>Ectomycorrhizal ecology is imprinted in the genome of the dominant symbiotic fungus Cenococcum geophilum.</title>
        <authorList>
            <consortium name="DOE Joint Genome Institute"/>
            <person name="Peter M."/>
            <person name="Kohler A."/>
            <person name="Ohm R.A."/>
            <person name="Kuo A."/>
            <person name="Krutzmann J."/>
            <person name="Morin E."/>
            <person name="Arend M."/>
            <person name="Barry K.W."/>
            <person name="Binder M."/>
            <person name="Choi C."/>
            <person name="Clum A."/>
            <person name="Copeland A."/>
            <person name="Grisel N."/>
            <person name="Haridas S."/>
            <person name="Kipfer T."/>
            <person name="LaButti K."/>
            <person name="Lindquist E."/>
            <person name="Lipzen A."/>
            <person name="Maire R."/>
            <person name="Meier B."/>
            <person name="Mihaltcheva S."/>
            <person name="Molinier V."/>
            <person name="Murat C."/>
            <person name="Poggeler S."/>
            <person name="Quandt C.A."/>
            <person name="Sperisen C."/>
            <person name="Tritt A."/>
            <person name="Tisserant E."/>
            <person name="Crous P.W."/>
            <person name="Henrissat B."/>
            <person name="Nehls U."/>
            <person name="Egli S."/>
            <person name="Spatafora J.W."/>
            <person name="Grigoriev I.V."/>
            <person name="Martin F.M."/>
        </authorList>
    </citation>
    <scope>NUCLEOTIDE SEQUENCE [LARGE SCALE GENOMIC DNA]</scope>
    <source>
        <strain evidence="17 18">CBS 207.34</strain>
    </source>
</reference>
<keyword evidence="18" id="KW-1185">Reference proteome</keyword>
<keyword evidence="9 15" id="KW-0378">Hydrolase</keyword>
<dbReference type="GO" id="GO:0005576">
    <property type="term" value="C:extracellular region"/>
    <property type="evidence" value="ECO:0007669"/>
    <property type="project" value="UniProtKB-SubCell"/>
</dbReference>
<evidence type="ECO:0000256" key="3">
    <source>
        <dbReference type="ARBA" id="ARBA00004239"/>
    </source>
</evidence>
<evidence type="ECO:0000256" key="6">
    <source>
        <dbReference type="ARBA" id="ARBA00022670"/>
    </source>
</evidence>
<evidence type="ECO:0000256" key="15">
    <source>
        <dbReference type="PROSITE-ProRule" id="PRU01032"/>
    </source>
</evidence>
<dbReference type="EC" id="3.4.14.10" evidence="4"/>
<feature type="active site" description="Charge relay system" evidence="15">
    <location>
        <position position="341"/>
    </location>
</feature>
<sequence length="677" mass="74233">MTINRQRCSSRLSATLRNFNSSTRTHARGQESLALLAAHIIASPTPLESRILHEKRDKAPNLWSKRERLDRHIIIPVRIALTQSNVEFGYQFLEDVSHPSSSNYGKHWTFKEVVDKFKPSMKTISVVRNWLEDEGISGNRIKLSAGSNWIEFNATVADPSILSVRYYMYEHDISGQPHVACSEYSLPAHIGPHVDFVTPTLHFDAKIKPRNEHKLQTRQALSTVKPGAGHSIGNSNGWKPKLGKVVNFQGIALTLQMCATLMTPNCLRTLYNFPGFRLGQKPSRGSSYGIVEYSTQAYLPSDLDMFFTKFNHPGIGERPILDSIDGGVVQNTNQSHGYNAESDLDLEYAMTLVYPQPVTLYQVGDLYQGASFNNFLDGVDASYCSYEGGDDDLQDGTYPDPYNNSLAYKGPKDCGTYEPTKVISTSYGYNEADLTAPYEIRQCNEYMKLGLMGVTVLYSSGDYDQCIDPATGSYNNGTSGTFNPGFPSTCPYITSVGATQIKTGIDLATLATGTQPEMACETVIHSGGGFSNVFPLPAYQANAVKEWFKNYPPTYTSDTFNNTQITRGFPDISVNGANYVIAVDGQFRLVYGTSASTPTFGSIITLINDGRLSKNKSTVGFINPVLYANPKALNDITEGANPGCGTAGFSATAGWDPVTGLGTPNYPKMLNLFEGLP</sequence>
<dbReference type="SUPFAM" id="SSF54897">
    <property type="entry name" value="Protease propeptides/inhibitors"/>
    <property type="match status" value="1"/>
</dbReference>
<evidence type="ECO:0000256" key="5">
    <source>
        <dbReference type="ARBA" id="ARBA00022525"/>
    </source>
</evidence>
<dbReference type="InterPro" id="IPR030400">
    <property type="entry name" value="Sedolisin_dom"/>
</dbReference>
<evidence type="ECO:0000256" key="10">
    <source>
        <dbReference type="ARBA" id="ARBA00022825"/>
    </source>
</evidence>
<evidence type="ECO:0000256" key="11">
    <source>
        <dbReference type="ARBA" id="ARBA00022837"/>
    </source>
</evidence>
<evidence type="ECO:0000313" key="18">
    <source>
        <dbReference type="Proteomes" id="UP000250140"/>
    </source>
</evidence>
<accession>A0A8E2JYQ6</accession>
<dbReference type="InterPro" id="IPR050819">
    <property type="entry name" value="Tripeptidyl-peptidase_I"/>
</dbReference>
<evidence type="ECO:0000256" key="9">
    <source>
        <dbReference type="ARBA" id="ARBA00022801"/>
    </source>
</evidence>
<dbReference type="Gene3D" id="3.40.50.200">
    <property type="entry name" value="Peptidase S8/S53 domain"/>
    <property type="match status" value="1"/>
</dbReference>
<dbReference type="GO" id="GO:0004252">
    <property type="term" value="F:serine-type endopeptidase activity"/>
    <property type="evidence" value="ECO:0007669"/>
    <property type="project" value="UniProtKB-UniRule"/>
</dbReference>
<keyword evidence="13" id="KW-0865">Zymogen</keyword>
<comment type="subcellular location">
    <subcellularLocation>
        <location evidence="3">Secreted</location>
        <location evidence="3">Extracellular space</location>
    </subcellularLocation>
</comment>
<keyword evidence="5" id="KW-0964">Secreted</keyword>
<feature type="binding site" evidence="15">
    <location>
        <position position="636"/>
    </location>
    <ligand>
        <name>Ca(2+)</name>
        <dbReference type="ChEBI" id="CHEBI:29108"/>
    </ligand>
</feature>
<evidence type="ECO:0000256" key="13">
    <source>
        <dbReference type="ARBA" id="ARBA00023145"/>
    </source>
</evidence>
<keyword evidence="11 15" id="KW-0106">Calcium</keyword>
<dbReference type="PANTHER" id="PTHR14218">
    <property type="entry name" value="PROTEASE S8 TRIPEPTIDYL PEPTIDASE I CLN2"/>
    <property type="match status" value="1"/>
</dbReference>
<evidence type="ECO:0000256" key="12">
    <source>
        <dbReference type="ARBA" id="ARBA00023026"/>
    </source>
</evidence>
<dbReference type="InterPro" id="IPR036852">
    <property type="entry name" value="Peptidase_S8/S53_dom_sf"/>
</dbReference>
<dbReference type="SUPFAM" id="SSF52743">
    <property type="entry name" value="Subtilisin-like"/>
    <property type="match status" value="1"/>
</dbReference>
<feature type="active site" description="Charge relay system" evidence="15">
    <location>
        <position position="594"/>
    </location>
</feature>
<name>A0A8E2JYQ6_9PEZI</name>
<dbReference type="FunFam" id="3.40.50.200:FF:000015">
    <property type="entry name" value="Tripeptidyl peptidase A"/>
    <property type="match status" value="1"/>
</dbReference>
<dbReference type="PANTHER" id="PTHR14218:SF19">
    <property type="entry name" value="SERINE PROTEASE AORO, PUTATIVE (AFU_ORTHOLOGUE AFUA_6G10250)-RELATED"/>
    <property type="match status" value="1"/>
</dbReference>
<evidence type="ECO:0000256" key="4">
    <source>
        <dbReference type="ARBA" id="ARBA00012462"/>
    </source>
</evidence>
<dbReference type="PROSITE" id="PS51695">
    <property type="entry name" value="SEDOLISIN"/>
    <property type="match status" value="1"/>
</dbReference>
<comment type="function">
    <text evidence="2">Secreted tripeptidyl-peptidase which degrades proteins at acidic pHs and is involved in virulence.</text>
</comment>
<dbReference type="InterPro" id="IPR015366">
    <property type="entry name" value="S53_propep"/>
</dbReference>
<dbReference type="GO" id="GO:0006508">
    <property type="term" value="P:proteolysis"/>
    <property type="evidence" value="ECO:0007669"/>
    <property type="project" value="UniProtKB-KW"/>
</dbReference>
<dbReference type="GO" id="GO:0008240">
    <property type="term" value="F:tripeptidyl-peptidase activity"/>
    <property type="evidence" value="ECO:0007669"/>
    <property type="project" value="UniProtKB-EC"/>
</dbReference>
<evidence type="ECO:0000256" key="7">
    <source>
        <dbReference type="ARBA" id="ARBA00022723"/>
    </source>
</evidence>
<dbReference type="CDD" id="cd11377">
    <property type="entry name" value="Pro-peptidase_S53"/>
    <property type="match status" value="1"/>
</dbReference>
<comment type="catalytic activity">
    <reaction evidence="1">
        <text>Release of an N-terminal tripeptide from a polypeptide.</text>
        <dbReference type="EC" id="3.4.14.10"/>
    </reaction>
</comment>
<dbReference type="Proteomes" id="UP000250140">
    <property type="component" value="Unassembled WGS sequence"/>
</dbReference>
<dbReference type="CDD" id="cd04056">
    <property type="entry name" value="Peptidases_S53"/>
    <property type="match status" value="1"/>
</dbReference>
<keyword evidence="12" id="KW-0843">Virulence</keyword>
<keyword evidence="8" id="KW-0732">Signal</keyword>
<dbReference type="OrthoDB" id="409122at2759"/>
<evidence type="ECO:0000313" key="17">
    <source>
        <dbReference type="EMBL" id="OCL14104.1"/>
    </source>
</evidence>
<evidence type="ECO:0000256" key="14">
    <source>
        <dbReference type="ARBA" id="ARBA00023180"/>
    </source>
</evidence>
<evidence type="ECO:0000256" key="1">
    <source>
        <dbReference type="ARBA" id="ARBA00001910"/>
    </source>
</evidence>
<comment type="cofactor">
    <cofactor evidence="15">
        <name>Ca(2+)</name>
        <dbReference type="ChEBI" id="CHEBI:29108"/>
    </cofactor>
    <text evidence="15">Binds 1 Ca(2+) ion per subunit.</text>
</comment>
<dbReference type="AlphaFoldDB" id="A0A8E2JYQ6"/>
<proteinExistence type="predicted"/>
<feature type="active site" description="Charge relay system" evidence="15">
    <location>
        <position position="345"/>
    </location>
</feature>
<keyword evidence="10 15" id="KW-0720">Serine protease</keyword>
<evidence type="ECO:0000256" key="2">
    <source>
        <dbReference type="ARBA" id="ARBA00002451"/>
    </source>
</evidence>
<dbReference type="GO" id="GO:0046872">
    <property type="term" value="F:metal ion binding"/>
    <property type="evidence" value="ECO:0007669"/>
    <property type="project" value="UniProtKB-UniRule"/>
</dbReference>
<feature type="binding site" evidence="15">
    <location>
        <position position="654"/>
    </location>
    <ligand>
        <name>Ca(2+)</name>
        <dbReference type="ChEBI" id="CHEBI:29108"/>
    </ligand>
</feature>
<dbReference type="Pfam" id="PF09286">
    <property type="entry name" value="Pro-kuma_activ"/>
    <property type="match status" value="1"/>
</dbReference>
<organism evidence="17 18">
    <name type="scientific">Glonium stellatum</name>
    <dbReference type="NCBI Taxonomy" id="574774"/>
    <lineage>
        <taxon>Eukaryota</taxon>
        <taxon>Fungi</taxon>
        <taxon>Dikarya</taxon>
        <taxon>Ascomycota</taxon>
        <taxon>Pezizomycotina</taxon>
        <taxon>Dothideomycetes</taxon>
        <taxon>Pleosporomycetidae</taxon>
        <taxon>Gloniales</taxon>
        <taxon>Gloniaceae</taxon>
        <taxon>Glonium</taxon>
    </lineage>
</organism>
<keyword evidence="14" id="KW-0325">Glycoprotein</keyword>
<keyword evidence="7 15" id="KW-0479">Metal-binding</keyword>
<gene>
    <name evidence="17" type="ORF">AOQ84DRAFT_429068</name>
</gene>
<feature type="binding site" evidence="15">
    <location>
        <position position="635"/>
    </location>
    <ligand>
        <name>Ca(2+)</name>
        <dbReference type="ChEBI" id="CHEBI:29108"/>
    </ligand>
</feature>